<dbReference type="InterPro" id="IPR008538">
    <property type="entry name" value="Uma2"/>
</dbReference>
<evidence type="ECO:0000313" key="3">
    <source>
        <dbReference type="Proteomes" id="UP000236311"/>
    </source>
</evidence>
<dbReference type="Proteomes" id="UP000236311">
    <property type="component" value="Unassembled WGS sequence"/>
</dbReference>
<organism evidence="2 3">
    <name type="scientific">Acetatifactor muris</name>
    <dbReference type="NCBI Taxonomy" id="879566"/>
    <lineage>
        <taxon>Bacteria</taxon>
        <taxon>Bacillati</taxon>
        <taxon>Bacillota</taxon>
        <taxon>Clostridia</taxon>
        <taxon>Lachnospirales</taxon>
        <taxon>Lachnospiraceae</taxon>
        <taxon>Acetatifactor</taxon>
    </lineage>
</organism>
<dbReference type="SUPFAM" id="SSF52980">
    <property type="entry name" value="Restriction endonuclease-like"/>
    <property type="match status" value="1"/>
</dbReference>
<name>A0A2K4ZD73_9FIRM</name>
<evidence type="ECO:0000313" key="2">
    <source>
        <dbReference type="EMBL" id="SOY28419.1"/>
    </source>
</evidence>
<dbReference type="EMBL" id="OFSM01000005">
    <property type="protein sequence ID" value="SOY28419.1"/>
    <property type="molecule type" value="Genomic_DNA"/>
</dbReference>
<reference evidence="2 3" key="1">
    <citation type="submission" date="2018-01" db="EMBL/GenBank/DDBJ databases">
        <authorList>
            <person name="Gaut B.S."/>
            <person name="Morton B.R."/>
            <person name="Clegg M.T."/>
            <person name="Duvall M.R."/>
        </authorList>
    </citation>
    <scope>NUCLEOTIDE SEQUENCE [LARGE SCALE GENOMIC DNA]</scope>
    <source>
        <strain evidence="2">GP69</strain>
    </source>
</reference>
<dbReference type="Pfam" id="PF05685">
    <property type="entry name" value="Uma2"/>
    <property type="match status" value="1"/>
</dbReference>
<dbReference type="OrthoDB" id="9808428at2"/>
<feature type="domain" description="Putative restriction endonuclease" evidence="1">
    <location>
        <begin position="78"/>
        <end position="213"/>
    </location>
</feature>
<dbReference type="Gene3D" id="3.90.1570.10">
    <property type="entry name" value="tt1808, chain A"/>
    <property type="match status" value="1"/>
</dbReference>
<accession>A0A2K4ZD73</accession>
<dbReference type="PANTHER" id="PTHR35400:SF3">
    <property type="entry name" value="SLL1072 PROTEIN"/>
    <property type="match status" value="1"/>
</dbReference>
<sequence length="255" mass="29485">MSEEINHAKQNDAEQYPLIKSPVEEQSKGNVHSLPEDMHVPVTYHHDHDSQGARPDCVREKAAAYDISRKRQGEYTVADYYAWPKDQRVELIDGRIHVLEAPDFVHQRITGEMLFAIKSFIHRNGGDCIPLLSPIDVRLDCDDRTMVQPDLIILCDKSKIRRWGVMGAPDFILEILSQTTRRKDCTKKLQKYSDAGVREYWILDLEKKRLLTYDFIHDNMPCIYPLKDAAPLAIFDGRLQIDLDEIAALIQDWPE</sequence>
<dbReference type="RefSeq" id="WP_103238521.1">
    <property type="nucleotide sequence ID" value="NZ_JANJZD010000005.1"/>
</dbReference>
<protein>
    <recommendedName>
        <fullName evidence="1">Putative restriction endonuclease domain-containing protein</fullName>
    </recommendedName>
</protein>
<proteinExistence type="predicted"/>
<dbReference type="InterPro" id="IPR012296">
    <property type="entry name" value="Nuclease_put_TT1808"/>
</dbReference>
<dbReference type="InterPro" id="IPR011335">
    <property type="entry name" value="Restrct_endonuc-II-like"/>
</dbReference>
<dbReference type="CDD" id="cd06260">
    <property type="entry name" value="DUF820-like"/>
    <property type="match status" value="1"/>
</dbReference>
<evidence type="ECO:0000259" key="1">
    <source>
        <dbReference type="Pfam" id="PF05685"/>
    </source>
</evidence>
<keyword evidence="3" id="KW-1185">Reference proteome</keyword>
<dbReference type="PANTHER" id="PTHR35400">
    <property type="entry name" value="SLR1083 PROTEIN"/>
    <property type="match status" value="1"/>
</dbReference>
<gene>
    <name evidence="2" type="ORF">AMURIS_01126</name>
</gene>
<dbReference type="AlphaFoldDB" id="A0A2K4ZD73"/>